<organism evidence="2 3">
    <name type="scientific">Caerostris darwini</name>
    <dbReference type="NCBI Taxonomy" id="1538125"/>
    <lineage>
        <taxon>Eukaryota</taxon>
        <taxon>Metazoa</taxon>
        <taxon>Ecdysozoa</taxon>
        <taxon>Arthropoda</taxon>
        <taxon>Chelicerata</taxon>
        <taxon>Arachnida</taxon>
        <taxon>Araneae</taxon>
        <taxon>Araneomorphae</taxon>
        <taxon>Entelegynae</taxon>
        <taxon>Araneoidea</taxon>
        <taxon>Araneidae</taxon>
        <taxon>Caerostris</taxon>
    </lineage>
</organism>
<name>A0AAV4R1D4_9ARAC</name>
<evidence type="ECO:0000313" key="2">
    <source>
        <dbReference type="EMBL" id="GIY14067.1"/>
    </source>
</evidence>
<feature type="non-terminal residue" evidence="2">
    <location>
        <position position="104"/>
    </location>
</feature>
<feature type="compositionally biased region" description="Polar residues" evidence="1">
    <location>
        <begin position="56"/>
        <end position="70"/>
    </location>
</feature>
<evidence type="ECO:0000313" key="3">
    <source>
        <dbReference type="Proteomes" id="UP001054837"/>
    </source>
</evidence>
<accession>A0AAV4R1D4</accession>
<feature type="region of interest" description="Disordered" evidence="1">
    <location>
        <begin position="52"/>
        <end position="76"/>
    </location>
</feature>
<evidence type="ECO:0000256" key="1">
    <source>
        <dbReference type="SAM" id="MobiDB-lite"/>
    </source>
</evidence>
<reference evidence="2 3" key="1">
    <citation type="submission" date="2021-06" db="EMBL/GenBank/DDBJ databases">
        <title>Caerostris darwini draft genome.</title>
        <authorList>
            <person name="Kono N."/>
            <person name="Arakawa K."/>
        </authorList>
    </citation>
    <scope>NUCLEOTIDE SEQUENCE [LARGE SCALE GENOMIC DNA]</scope>
</reference>
<comment type="caution">
    <text evidence="2">The sequence shown here is derived from an EMBL/GenBank/DDBJ whole genome shotgun (WGS) entry which is preliminary data.</text>
</comment>
<dbReference type="EMBL" id="BPLQ01005318">
    <property type="protein sequence ID" value="GIY14067.1"/>
    <property type="molecule type" value="Genomic_DNA"/>
</dbReference>
<gene>
    <name evidence="2" type="ORF">CDAR_183481</name>
</gene>
<dbReference type="Proteomes" id="UP001054837">
    <property type="component" value="Unassembled WGS sequence"/>
</dbReference>
<protein>
    <submittedName>
        <fullName evidence="2">Uncharacterized protein</fullName>
    </submittedName>
</protein>
<dbReference type="AlphaFoldDB" id="A0AAV4R1D4"/>
<keyword evidence="3" id="KW-1185">Reference proteome</keyword>
<proteinExistence type="predicted"/>
<sequence length="104" mass="11747">MKKFWHTSATQMNWFVEKNKGQLGSWDYNVSSNFGNPSTKSNIAVLSNIKKDKNESSVPSPTALCSPNNDQKGRSGSCRVRYDVVNYLFFPGIGRSVYTQYINI</sequence>